<dbReference type="InterPro" id="IPR002181">
    <property type="entry name" value="Fibrinogen_a/b/g_C_dom"/>
</dbReference>
<dbReference type="InterPro" id="IPR014716">
    <property type="entry name" value="Fibrinogen_a/b/g_C_1"/>
</dbReference>
<dbReference type="OrthoDB" id="6273946at2759"/>
<dbReference type="HOGENOM" id="CLU_038628_6_2_1"/>
<evidence type="ECO:0000313" key="5">
    <source>
        <dbReference type="Proteomes" id="UP000015101"/>
    </source>
</evidence>
<dbReference type="STRING" id="6412.T1G448"/>
<dbReference type="Proteomes" id="UP000015101">
    <property type="component" value="Unassembled WGS sequence"/>
</dbReference>
<dbReference type="PANTHER" id="PTHR19143:SF458">
    <property type="entry name" value="FIBRINOGEN C-TERMINAL DOMAIN-CONTAINING PROTEIN-RELATED"/>
    <property type="match status" value="1"/>
</dbReference>
<dbReference type="SUPFAM" id="SSF56496">
    <property type="entry name" value="Fibrinogen C-terminal domain-like"/>
    <property type="match status" value="1"/>
</dbReference>
<reference evidence="4" key="3">
    <citation type="submission" date="2015-06" db="UniProtKB">
        <authorList>
            <consortium name="EnsemblMetazoa"/>
        </authorList>
    </citation>
    <scope>IDENTIFICATION</scope>
</reference>
<dbReference type="AlphaFoldDB" id="T1G448"/>
<dbReference type="PANTHER" id="PTHR19143">
    <property type="entry name" value="FIBRINOGEN/TENASCIN/ANGIOPOEITIN"/>
    <property type="match status" value="1"/>
</dbReference>
<name>T1G448_HELRO</name>
<dbReference type="CTD" id="20215846"/>
<dbReference type="EMBL" id="AMQM01004764">
    <property type="status" value="NOT_ANNOTATED_CDS"/>
    <property type="molecule type" value="Genomic_DNA"/>
</dbReference>
<dbReference type="InterPro" id="IPR050373">
    <property type="entry name" value="Fibrinogen_C-term_domain"/>
</dbReference>
<dbReference type="EMBL" id="KB096676">
    <property type="protein sequence ID" value="ESO03072.1"/>
    <property type="molecule type" value="Genomic_DNA"/>
</dbReference>
<dbReference type="RefSeq" id="XP_009018765.1">
    <property type="nucleotide sequence ID" value="XM_009020517.1"/>
</dbReference>
<gene>
    <name evidence="4" type="primary">20215846</name>
    <name evidence="3" type="ORF">HELRODRAFT_80744</name>
</gene>
<keyword evidence="1" id="KW-1015">Disulfide bond</keyword>
<reference evidence="3 5" key="2">
    <citation type="journal article" date="2013" name="Nature">
        <title>Insights into bilaterian evolution from three spiralian genomes.</title>
        <authorList>
            <person name="Simakov O."/>
            <person name="Marletaz F."/>
            <person name="Cho S.J."/>
            <person name="Edsinger-Gonzales E."/>
            <person name="Havlak P."/>
            <person name="Hellsten U."/>
            <person name="Kuo D.H."/>
            <person name="Larsson T."/>
            <person name="Lv J."/>
            <person name="Arendt D."/>
            <person name="Savage R."/>
            <person name="Osoegawa K."/>
            <person name="de Jong P."/>
            <person name="Grimwood J."/>
            <person name="Chapman J.A."/>
            <person name="Shapiro H."/>
            <person name="Aerts A."/>
            <person name="Otillar R.P."/>
            <person name="Terry A.Y."/>
            <person name="Boore J.L."/>
            <person name="Grigoriev I.V."/>
            <person name="Lindberg D.R."/>
            <person name="Seaver E.C."/>
            <person name="Weisblat D.A."/>
            <person name="Putnam N.H."/>
            <person name="Rokhsar D.S."/>
        </authorList>
    </citation>
    <scope>NUCLEOTIDE SEQUENCE</scope>
</reference>
<protein>
    <recommendedName>
        <fullName evidence="2">Fibrinogen C-terminal domain-containing protein</fullName>
    </recommendedName>
</protein>
<dbReference type="GO" id="GO:0005615">
    <property type="term" value="C:extracellular space"/>
    <property type="evidence" value="ECO:0000318"/>
    <property type="project" value="GO_Central"/>
</dbReference>
<keyword evidence="5" id="KW-1185">Reference proteome</keyword>
<dbReference type="FunCoup" id="T1G448">
    <property type="interactions" value="30"/>
</dbReference>
<dbReference type="InterPro" id="IPR036056">
    <property type="entry name" value="Fibrinogen-like_C"/>
</dbReference>
<dbReference type="CDD" id="cd00087">
    <property type="entry name" value="FReD"/>
    <property type="match status" value="1"/>
</dbReference>
<evidence type="ECO:0000313" key="3">
    <source>
        <dbReference type="EMBL" id="ESO03072.1"/>
    </source>
</evidence>
<evidence type="ECO:0000313" key="4">
    <source>
        <dbReference type="EnsemblMetazoa" id="HelroP80744"/>
    </source>
</evidence>
<feature type="domain" description="Fibrinogen C-terminal" evidence="2">
    <location>
        <begin position="1"/>
        <end position="168"/>
    </location>
</feature>
<dbReference type="InterPro" id="IPR020837">
    <property type="entry name" value="Fibrinogen_CS"/>
</dbReference>
<evidence type="ECO:0000259" key="2">
    <source>
        <dbReference type="PROSITE" id="PS51406"/>
    </source>
</evidence>
<evidence type="ECO:0000256" key="1">
    <source>
        <dbReference type="ARBA" id="ARBA00023157"/>
    </source>
</evidence>
<dbReference type="eggNOG" id="KOG2579">
    <property type="taxonomic scope" value="Eukaryota"/>
</dbReference>
<dbReference type="PROSITE" id="PS51406">
    <property type="entry name" value="FIBRINOGEN_C_2"/>
    <property type="match status" value="1"/>
</dbReference>
<dbReference type="GeneID" id="20215846"/>
<organism evidence="4 5">
    <name type="scientific">Helobdella robusta</name>
    <name type="common">Californian leech</name>
    <dbReference type="NCBI Taxonomy" id="6412"/>
    <lineage>
        <taxon>Eukaryota</taxon>
        <taxon>Metazoa</taxon>
        <taxon>Spiralia</taxon>
        <taxon>Lophotrochozoa</taxon>
        <taxon>Annelida</taxon>
        <taxon>Clitellata</taxon>
        <taxon>Hirudinea</taxon>
        <taxon>Rhynchobdellida</taxon>
        <taxon>Glossiphoniidae</taxon>
        <taxon>Helobdella</taxon>
    </lineage>
</organism>
<dbReference type="Pfam" id="PF00147">
    <property type="entry name" value="Fibrinogen_C"/>
    <property type="match status" value="1"/>
</dbReference>
<dbReference type="EnsemblMetazoa" id="HelroT80744">
    <property type="protein sequence ID" value="HelroP80744"/>
    <property type="gene ID" value="HelroG80744"/>
</dbReference>
<dbReference type="InParanoid" id="T1G448"/>
<dbReference type="OMA" id="NENIHHI"/>
<dbReference type="KEGG" id="hro:HELRODRAFT_80744"/>
<dbReference type="Gene3D" id="3.90.215.10">
    <property type="entry name" value="Gamma Fibrinogen, chain A, domain 1"/>
    <property type="match status" value="1"/>
</dbReference>
<dbReference type="PROSITE" id="PS00514">
    <property type="entry name" value="FIBRINOGEN_C_1"/>
    <property type="match status" value="1"/>
</dbReference>
<reference evidence="5" key="1">
    <citation type="submission" date="2012-12" db="EMBL/GenBank/DDBJ databases">
        <authorList>
            <person name="Hellsten U."/>
            <person name="Grimwood J."/>
            <person name="Chapman J.A."/>
            <person name="Shapiro H."/>
            <person name="Aerts A."/>
            <person name="Otillar R.P."/>
            <person name="Terry A.Y."/>
            <person name="Boore J.L."/>
            <person name="Simakov O."/>
            <person name="Marletaz F."/>
            <person name="Cho S.-J."/>
            <person name="Edsinger-Gonzales E."/>
            <person name="Havlak P."/>
            <person name="Kuo D.-H."/>
            <person name="Larsson T."/>
            <person name="Lv J."/>
            <person name="Arendt D."/>
            <person name="Savage R."/>
            <person name="Osoegawa K."/>
            <person name="de Jong P."/>
            <person name="Lindberg D.R."/>
            <person name="Seaver E.C."/>
            <person name="Weisblat D.A."/>
            <person name="Putnam N.H."/>
            <person name="Grigoriev I.V."/>
            <person name="Rokhsar D.S."/>
        </authorList>
    </citation>
    <scope>NUCLEOTIDE SEQUENCE</scope>
</reference>
<accession>T1G448</accession>
<proteinExistence type="predicted"/>
<dbReference type="SMART" id="SM00186">
    <property type="entry name" value="FBG"/>
    <property type="match status" value="1"/>
</dbReference>
<sequence>IQRRMDGTMNFFRNWTDYRMGFGNERGEFWIGNDRLYELTSKNKYKLLVVLEDFESVVRCALYSTFSVGPPESNYKLTVGGYSGDAGDSLSQHDSGQFSTYDADHDTNNENCAAYFKGGWWYMNCHHSNLNGLYLRGNLESIGVGVSWSTFQGNQYSLKFTEMKMAVV</sequence>